<feature type="compositionally biased region" description="Basic and acidic residues" evidence="1">
    <location>
        <begin position="120"/>
        <end position="129"/>
    </location>
</feature>
<dbReference type="AlphaFoldDB" id="A0A4S8SZ72"/>
<evidence type="ECO:0000313" key="17">
    <source>
        <dbReference type="Proteomes" id="UP000310687"/>
    </source>
</evidence>
<dbReference type="EMBL" id="QZBT01000008">
    <property type="protein sequence ID" value="THZ88274.1"/>
    <property type="molecule type" value="Genomic_DNA"/>
</dbReference>
<evidence type="ECO:0000313" key="13">
    <source>
        <dbReference type="Proteomes" id="UP000308724"/>
    </source>
</evidence>
<evidence type="ECO:0000313" key="16">
    <source>
        <dbReference type="Proteomes" id="UP000310421"/>
    </source>
</evidence>
<reference evidence="10 11" key="1">
    <citation type="submission" date="2018-10" db="EMBL/GenBank/DDBJ databases">
        <title>Fifty Aureobasidium pullulans genomes reveal a recombining polyextremotolerant generalist.</title>
        <authorList>
            <person name="Gostincar C."/>
            <person name="Turk M."/>
            <person name="Zajc J."/>
            <person name="Gunde-Cimerman N."/>
        </authorList>
    </citation>
    <scope>NUCLEOTIDE SEQUENCE [LARGE SCALE GENOMIC DNA]</scope>
    <source>
        <strain evidence="5 10">EXF-10507</strain>
        <strain evidence="4 16">EXF-10751</strain>
        <strain evidence="3 17">EXF-11013</strain>
        <strain evidence="2 12">EXF-11900</strain>
        <strain evidence="8 13">EXF-1645</strain>
        <strain evidence="9 11">EXF-3380</strain>
        <strain evidence="7 14">EXF-3403</strain>
        <strain evidence="6 15">EXF-3844</strain>
    </source>
</reference>
<dbReference type="EMBL" id="QZBU01000430">
    <property type="protein sequence ID" value="TIA67074.1"/>
    <property type="molecule type" value="Genomic_DNA"/>
</dbReference>
<dbReference type="Pfam" id="PF08316">
    <property type="entry name" value="Pal1"/>
    <property type="match status" value="1"/>
</dbReference>
<feature type="region of interest" description="Disordered" evidence="1">
    <location>
        <begin position="325"/>
        <end position="405"/>
    </location>
</feature>
<feature type="region of interest" description="Disordered" evidence="1">
    <location>
        <begin position="45"/>
        <end position="190"/>
    </location>
</feature>
<dbReference type="Proteomes" id="UP000304947">
    <property type="component" value="Unassembled WGS sequence"/>
</dbReference>
<dbReference type="EMBL" id="QZAL01000022">
    <property type="protein sequence ID" value="THW47630.1"/>
    <property type="molecule type" value="Genomic_DNA"/>
</dbReference>
<name>A0A4S8SZ72_AURPU</name>
<dbReference type="InterPro" id="IPR013226">
    <property type="entry name" value="Pal1"/>
</dbReference>
<feature type="compositionally biased region" description="Basic and acidic residues" evidence="1">
    <location>
        <begin position="340"/>
        <end position="365"/>
    </location>
</feature>
<dbReference type="Proteomes" id="UP000308724">
    <property type="component" value="Unassembled WGS sequence"/>
</dbReference>
<feature type="compositionally biased region" description="Basic residues" evidence="1">
    <location>
        <begin position="395"/>
        <end position="405"/>
    </location>
</feature>
<dbReference type="EMBL" id="QZBZ01000001">
    <property type="protein sequence ID" value="TIA43786.1"/>
    <property type="molecule type" value="Genomic_DNA"/>
</dbReference>
<feature type="compositionally biased region" description="Basic and acidic residues" evidence="1">
    <location>
        <begin position="325"/>
        <end position="334"/>
    </location>
</feature>
<dbReference type="GO" id="GO:0005737">
    <property type="term" value="C:cytoplasm"/>
    <property type="evidence" value="ECO:0007669"/>
    <property type="project" value="TreeGrafter"/>
</dbReference>
<dbReference type="Proteomes" id="UP000310687">
    <property type="component" value="Unassembled WGS sequence"/>
</dbReference>
<feature type="compositionally biased region" description="Low complexity" evidence="1">
    <location>
        <begin position="65"/>
        <end position="78"/>
    </location>
</feature>
<dbReference type="Proteomes" id="UP000304951">
    <property type="component" value="Unassembled WGS sequence"/>
</dbReference>
<evidence type="ECO:0000313" key="2">
    <source>
        <dbReference type="EMBL" id="THV76275.1"/>
    </source>
</evidence>
<evidence type="ECO:0000313" key="3">
    <source>
        <dbReference type="EMBL" id="THW47630.1"/>
    </source>
</evidence>
<feature type="compositionally biased region" description="Polar residues" evidence="1">
    <location>
        <begin position="377"/>
        <end position="386"/>
    </location>
</feature>
<evidence type="ECO:0000313" key="8">
    <source>
        <dbReference type="EMBL" id="TIA43786.1"/>
    </source>
</evidence>
<dbReference type="PANTHER" id="PTHR28307">
    <property type="entry name" value="PROTEIN PAL1"/>
    <property type="match status" value="1"/>
</dbReference>
<dbReference type="EMBL" id="QZBN01000707">
    <property type="protein sequence ID" value="THZ37806.1"/>
    <property type="molecule type" value="Genomic_DNA"/>
</dbReference>
<dbReference type="Proteomes" id="UP000310421">
    <property type="component" value="Unassembled WGS sequence"/>
</dbReference>
<gene>
    <name evidence="8" type="ORF">D6C78_00067</name>
    <name evidence="9" type="ORF">D6C83_02111</name>
    <name evidence="7" type="ORF">D6C84_01017</name>
    <name evidence="6" type="ORF">D6C90_06599</name>
    <name evidence="5" type="ORF">D6D15_00730</name>
    <name evidence="4" type="ORF">D6D20_01726</name>
    <name evidence="3" type="ORF">D6D22_02581</name>
    <name evidence="2" type="ORF">D6D28_01226</name>
</gene>
<evidence type="ECO:0000313" key="15">
    <source>
        <dbReference type="Proteomes" id="UP000310121"/>
    </source>
</evidence>
<protein>
    <recommendedName>
        <fullName evidence="18">Pal1-domain-containing protein</fullName>
    </recommendedName>
</protein>
<evidence type="ECO:0000313" key="7">
    <source>
        <dbReference type="EMBL" id="THZ88274.1"/>
    </source>
</evidence>
<evidence type="ECO:0000313" key="10">
    <source>
        <dbReference type="Proteomes" id="UP000304928"/>
    </source>
</evidence>
<evidence type="ECO:0000313" key="4">
    <source>
        <dbReference type="EMBL" id="THW65935.1"/>
    </source>
</evidence>
<evidence type="ECO:0000256" key="1">
    <source>
        <dbReference type="SAM" id="MobiDB-lite"/>
    </source>
</evidence>
<evidence type="ECO:0008006" key="18">
    <source>
        <dbReference type="Google" id="ProtNLM"/>
    </source>
</evidence>
<sequence length="405" mass="45144">MRTKLNYIMAAVNAKEVRSGYTPRVQADPLTIYPQAQAYLIDPLNAPEPSQETGPGTHFYPPDAPKAASPTVSSPSSSKNPFRDSKSGATTHVRHSSRSSTGSTSKFPDFQEGPSHRRNISGEHRRNVSGDHLMGESSAGRRRGSSLNQRYPGDTSNQPLNMLRKDSKKAYRSPHLNKRHIPGADTIDRLDPTPNKLPYHHEGPYDAALLARNTSYKSSPIAALEDSNREALKATPAENIKDALDKHRPLDGVATVPPGQRDQLGRVYHYEEGTDMMREANPEGGAYKQWPGEEYHPDDLKGKGEPAFSLDRALKAHTIHERDFDGQRGIELSDRPLMSDYDKQKDRKKLDNRDPVEIAGDDSRYADLVMAADSDAHTQMNRTSSLRKAGEGLKKRLSLRRRHQE</sequence>
<dbReference type="Proteomes" id="UP000304928">
    <property type="component" value="Unassembled WGS sequence"/>
</dbReference>
<dbReference type="PANTHER" id="PTHR28307:SF1">
    <property type="entry name" value="PAL1 CELL MORPHOLOGY PROTEIN"/>
    <property type="match status" value="1"/>
</dbReference>
<dbReference type="EMBL" id="QZAR01000006">
    <property type="protein sequence ID" value="THW96902.1"/>
    <property type="molecule type" value="Genomic_DNA"/>
</dbReference>
<accession>A0A4S8SZ72</accession>
<dbReference type="Proteomes" id="UP000310039">
    <property type="component" value="Unassembled WGS sequence"/>
</dbReference>
<comment type="caution">
    <text evidence="2">The sequence shown here is derived from an EMBL/GenBank/DDBJ whole genome shotgun (WGS) entry which is preliminary data.</text>
</comment>
<dbReference type="EMBL" id="QZAN01000010">
    <property type="protein sequence ID" value="THW65935.1"/>
    <property type="molecule type" value="Genomic_DNA"/>
</dbReference>
<evidence type="ECO:0000313" key="11">
    <source>
        <dbReference type="Proteomes" id="UP000304947"/>
    </source>
</evidence>
<evidence type="ECO:0000313" key="5">
    <source>
        <dbReference type="EMBL" id="THW96902.1"/>
    </source>
</evidence>
<evidence type="ECO:0000313" key="6">
    <source>
        <dbReference type="EMBL" id="THZ37806.1"/>
    </source>
</evidence>
<evidence type="ECO:0000313" key="12">
    <source>
        <dbReference type="Proteomes" id="UP000304951"/>
    </source>
</evidence>
<dbReference type="Proteomes" id="UP000310121">
    <property type="component" value="Unassembled WGS sequence"/>
</dbReference>
<dbReference type="EMBL" id="QZAF01000022">
    <property type="protein sequence ID" value="THV76275.1"/>
    <property type="molecule type" value="Genomic_DNA"/>
</dbReference>
<feature type="compositionally biased region" description="Basic residues" evidence="1">
    <location>
        <begin position="170"/>
        <end position="181"/>
    </location>
</feature>
<evidence type="ECO:0000313" key="9">
    <source>
        <dbReference type="EMBL" id="TIA67074.1"/>
    </source>
</evidence>
<proteinExistence type="predicted"/>
<evidence type="ECO:0000313" key="14">
    <source>
        <dbReference type="Proteomes" id="UP000310039"/>
    </source>
</evidence>
<organism evidence="2 12">
    <name type="scientific">Aureobasidium pullulans</name>
    <name type="common">Black yeast</name>
    <name type="synonym">Pullularia pullulans</name>
    <dbReference type="NCBI Taxonomy" id="5580"/>
    <lineage>
        <taxon>Eukaryota</taxon>
        <taxon>Fungi</taxon>
        <taxon>Dikarya</taxon>
        <taxon>Ascomycota</taxon>
        <taxon>Pezizomycotina</taxon>
        <taxon>Dothideomycetes</taxon>
        <taxon>Dothideomycetidae</taxon>
        <taxon>Dothideales</taxon>
        <taxon>Saccotheciaceae</taxon>
        <taxon>Aureobasidium</taxon>
    </lineage>
</organism>